<evidence type="ECO:0000313" key="3">
    <source>
        <dbReference type="Proteomes" id="UP000727993"/>
    </source>
</evidence>
<gene>
    <name evidence="2" type="ORF">IPN02_18670</name>
</gene>
<dbReference type="PANTHER" id="PTHR43308">
    <property type="entry name" value="OUTER MEMBRANE PROTEIN ALPHA-RELATED"/>
    <property type="match status" value="1"/>
</dbReference>
<dbReference type="InterPro" id="IPR001119">
    <property type="entry name" value="SLH_dom"/>
</dbReference>
<organism evidence="2 3">
    <name type="scientific">Candidatus Neomicrothrix subdominans</name>
    <dbReference type="NCBI Taxonomy" id="2954438"/>
    <lineage>
        <taxon>Bacteria</taxon>
        <taxon>Bacillati</taxon>
        <taxon>Actinomycetota</taxon>
        <taxon>Acidimicrobiia</taxon>
        <taxon>Acidimicrobiales</taxon>
        <taxon>Microthrixaceae</taxon>
        <taxon>Candidatus Neomicrothrix</taxon>
    </lineage>
</organism>
<dbReference type="EMBL" id="JADJZA010000010">
    <property type="protein sequence ID" value="MBK9298812.1"/>
    <property type="molecule type" value="Genomic_DNA"/>
</dbReference>
<name>A0A936TG72_9ACTN</name>
<proteinExistence type="predicted"/>
<dbReference type="AlphaFoldDB" id="A0A936TG72"/>
<protein>
    <submittedName>
        <fullName evidence="2">S-layer homology domain-containing protein</fullName>
    </submittedName>
</protein>
<comment type="caution">
    <text evidence="2">The sequence shown here is derived from an EMBL/GenBank/DDBJ whole genome shotgun (WGS) entry which is preliminary data.</text>
</comment>
<accession>A0A936TG72</accession>
<sequence>MNSSCGGYGGDTGAVRLNWNLQPVQCAVGGTNPFNDVAGSAWYRNAVLWLVQQGVTTGTSPGRYSPDAPVTRGQMAVFLWRTAGQPTANSPQDFNDVPPGSYADKAVAWLAEQEITTGTRPGFFSPNDQVTRAQMATFLWRMIGSVYPGFDHGFWDVYTDSFADKAVAWLVREGITAGTTPDEFSPNQKISRAQMAVFLNRRSCG</sequence>
<dbReference type="Proteomes" id="UP000727993">
    <property type="component" value="Unassembled WGS sequence"/>
</dbReference>
<dbReference type="PROSITE" id="PS51272">
    <property type="entry name" value="SLH"/>
    <property type="match status" value="3"/>
</dbReference>
<reference evidence="2 3" key="1">
    <citation type="submission" date="2020-10" db="EMBL/GenBank/DDBJ databases">
        <title>Connecting structure to function with the recovery of over 1000 high-quality activated sludge metagenome-assembled genomes encoding full-length rRNA genes using long-read sequencing.</title>
        <authorList>
            <person name="Singleton C.M."/>
            <person name="Petriglieri F."/>
            <person name="Kristensen J.M."/>
            <person name="Kirkegaard R.H."/>
            <person name="Michaelsen T.Y."/>
            <person name="Andersen M.H."/>
            <person name="Karst S.M."/>
            <person name="Dueholm M.S."/>
            <person name="Nielsen P.H."/>
            <person name="Albertsen M."/>
        </authorList>
    </citation>
    <scope>NUCLEOTIDE SEQUENCE [LARGE SCALE GENOMIC DNA]</scope>
    <source>
        <strain evidence="2">Lyne_18-Q3-R50-59_MAXAC.006</strain>
    </source>
</reference>
<dbReference type="InterPro" id="IPR051465">
    <property type="entry name" value="Cell_Envelope_Struct_Comp"/>
</dbReference>
<feature type="domain" description="SLH" evidence="1">
    <location>
        <begin position="94"/>
        <end position="153"/>
    </location>
</feature>
<evidence type="ECO:0000313" key="2">
    <source>
        <dbReference type="EMBL" id="MBK9298812.1"/>
    </source>
</evidence>
<evidence type="ECO:0000259" key="1">
    <source>
        <dbReference type="PROSITE" id="PS51272"/>
    </source>
</evidence>
<dbReference type="Pfam" id="PF00395">
    <property type="entry name" value="SLH"/>
    <property type="match status" value="3"/>
</dbReference>
<feature type="domain" description="SLH" evidence="1">
    <location>
        <begin position="155"/>
        <end position="205"/>
    </location>
</feature>
<feature type="domain" description="SLH" evidence="1">
    <location>
        <begin position="30"/>
        <end position="93"/>
    </location>
</feature>